<evidence type="ECO:0000313" key="2">
    <source>
        <dbReference type="Proteomes" id="UP001234178"/>
    </source>
</evidence>
<organism evidence="1 2">
    <name type="scientific">Daphnia magna</name>
    <dbReference type="NCBI Taxonomy" id="35525"/>
    <lineage>
        <taxon>Eukaryota</taxon>
        <taxon>Metazoa</taxon>
        <taxon>Ecdysozoa</taxon>
        <taxon>Arthropoda</taxon>
        <taxon>Crustacea</taxon>
        <taxon>Branchiopoda</taxon>
        <taxon>Diplostraca</taxon>
        <taxon>Cladocera</taxon>
        <taxon>Anomopoda</taxon>
        <taxon>Daphniidae</taxon>
        <taxon>Daphnia</taxon>
    </lineage>
</organism>
<comment type="caution">
    <text evidence="1">The sequence shown here is derived from an EMBL/GenBank/DDBJ whole genome shotgun (WGS) entry which is preliminary data.</text>
</comment>
<dbReference type="EMBL" id="JAOYFB010000039">
    <property type="protein sequence ID" value="KAK4030966.1"/>
    <property type="molecule type" value="Genomic_DNA"/>
</dbReference>
<evidence type="ECO:0000313" key="1">
    <source>
        <dbReference type="EMBL" id="KAK4030966.1"/>
    </source>
</evidence>
<gene>
    <name evidence="1" type="ORF">OUZ56_024396</name>
</gene>
<name>A0ABR0B0R6_9CRUS</name>
<proteinExistence type="predicted"/>
<accession>A0ABR0B0R6</accession>
<sequence length="82" mass="9210">MSLSIPTNESSTPWTTLRYVRQGINSHDGIKRCPESALDESPSGELPELSSRSWAPLEEFPGFPRDLQTLLQFLLMVQHLLG</sequence>
<reference evidence="1 2" key="1">
    <citation type="journal article" date="2023" name="Nucleic Acids Res.">
        <title>The hologenome of Daphnia magna reveals possible DNA methylation and microbiome-mediated evolution of the host genome.</title>
        <authorList>
            <person name="Chaturvedi A."/>
            <person name="Li X."/>
            <person name="Dhandapani V."/>
            <person name="Marshall H."/>
            <person name="Kissane S."/>
            <person name="Cuenca-Cambronero M."/>
            <person name="Asole G."/>
            <person name="Calvet F."/>
            <person name="Ruiz-Romero M."/>
            <person name="Marangio P."/>
            <person name="Guigo R."/>
            <person name="Rago D."/>
            <person name="Mirbahai L."/>
            <person name="Eastwood N."/>
            <person name="Colbourne J.K."/>
            <person name="Zhou J."/>
            <person name="Mallon E."/>
            <person name="Orsini L."/>
        </authorList>
    </citation>
    <scope>NUCLEOTIDE SEQUENCE [LARGE SCALE GENOMIC DNA]</scope>
    <source>
        <strain evidence="1">LRV0_1</strain>
    </source>
</reference>
<keyword evidence="2" id="KW-1185">Reference proteome</keyword>
<dbReference type="Proteomes" id="UP001234178">
    <property type="component" value="Unassembled WGS sequence"/>
</dbReference>
<protein>
    <submittedName>
        <fullName evidence="1">Uncharacterized protein</fullName>
    </submittedName>
</protein>